<evidence type="ECO:0000313" key="1">
    <source>
        <dbReference type="EMBL" id="CAI9691276.1"/>
    </source>
</evidence>
<evidence type="ECO:0000313" key="2">
    <source>
        <dbReference type="Proteomes" id="UP001162501"/>
    </source>
</evidence>
<reference evidence="1" key="1">
    <citation type="submission" date="2023-05" db="EMBL/GenBank/DDBJ databases">
        <authorList>
            <consortium name="ELIXIR-Norway"/>
        </authorList>
    </citation>
    <scope>NUCLEOTIDE SEQUENCE</scope>
</reference>
<sequence>MSYQQQQCKQPYQPPPVVCTPKCPEPCPPPKCPEPCPPPKCQQKCPPVPPPQQCQQKCPPKSK</sequence>
<name>A0ACB0DSP8_RANTA</name>
<proteinExistence type="predicted"/>
<organism evidence="1 2">
    <name type="scientific">Rangifer tarandus platyrhynchus</name>
    <name type="common">Svalbard reindeer</name>
    <dbReference type="NCBI Taxonomy" id="3082113"/>
    <lineage>
        <taxon>Eukaryota</taxon>
        <taxon>Metazoa</taxon>
        <taxon>Chordata</taxon>
        <taxon>Craniata</taxon>
        <taxon>Vertebrata</taxon>
        <taxon>Euteleostomi</taxon>
        <taxon>Mammalia</taxon>
        <taxon>Eutheria</taxon>
        <taxon>Laurasiatheria</taxon>
        <taxon>Artiodactyla</taxon>
        <taxon>Ruminantia</taxon>
        <taxon>Pecora</taxon>
        <taxon>Cervidae</taxon>
        <taxon>Odocoileinae</taxon>
        <taxon>Rangifer</taxon>
    </lineage>
</organism>
<dbReference type="EMBL" id="OX596085">
    <property type="protein sequence ID" value="CAI9691276.1"/>
    <property type="molecule type" value="Genomic_DNA"/>
</dbReference>
<protein>
    <submittedName>
        <fullName evidence="1">Uncharacterized protein</fullName>
    </submittedName>
</protein>
<gene>
    <name evidence="1" type="ORF">MRATA1EN3_LOCUS2489</name>
</gene>
<dbReference type="Proteomes" id="UP001162501">
    <property type="component" value="Chromosome 1"/>
</dbReference>
<accession>A0ACB0DSP8</accession>